<proteinExistence type="predicted"/>
<evidence type="ECO:0000313" key="5">
    <source>
        <dbReference type="EMBL" id="MFC3812998.1"/>
    </source>
</evidence>
<dbReference type="RefSeq" id="WP_379839904.1">
    <property type="nucleotide sequence ID" value="NZ_JBHRYQ010000001.1"/>
</dbReference>
<keyword evidence="3" id="KW-0186">Copper</keyword>
<protein>
    <submittedName>
        <fullName evidence="5">Sec-dependent nitrous-oxide reductase</fullName>
        <ecNumber evidence="5">1.7.2.4</ecNumber>
    </submittedName>
</protein>
<evidence type="ECO:0000256" key="2">
    <source>
        <dbReference type="ARBA" id="ARBA00022723"/>
    </source>
</evidence>
<keyword evidence="6" id="KW-1185">Reference proteome</keyword>
<dbReference type="GO" id="GO:0050304">
    <property type="term" value="F:nitrous-oxide reductase activity"/>
    <property type="evidence" value="ECO:0007669"/>
    <property type="project" value="UniProtKB-EC"/>
</dbReference>
<dbReference type="Gene3D" id="2.60.40.420">
    <property type="entry name" value="Cupredoxins - blue copper proteins"/>
    <property type="match status" value="1"/>
</dbReference>
<dbReference type="PROSITE" id="PS00078">
    <property type="entry name" value="COX2"/>
    <property type="match status" value="1"/>
</dbReference>
<keyword evidence="4" id="KW-0732">Signal</keyword>
<evidence type="ECO:0000256" key="3">
    <source>
        <dbReference type="ARBA" id="ARBA00023008"/>
    </source>
</evidence>
<evidence type="ECO:0000256" key="4">
    <source>
        <dbReference type="SAM" id="SignalP"/>
    </source>
</evidence>
<evidence type="ECO:0000256" key="1">
    <source>
        <dbReference type="ARBA" id="ARBA00004196"/>
    </source>
</evidence>
<keyword evidence="2" id="KW-0479">Metal-binding</keyword>
<organism evidence="5 6">
    <name type="scientific">Lacihabitans lacunae</name>
    <dbReference type="NCBI Taxonomy" id="1028214"/>
    <lineage>
        <taxon>Bacteria</taxon>
        <taxon>Pseudomonadati</taxon>
        <taxon>Bacteroidota</taxon>
        <taxon>Cytophagia</taxon>
        <taxon>Cytophagales</taxon>
        <taxon>Leadbetterellaceae</taxon>
        <taxon>Lacihabitans</taxon>
    </lineage>
</organism>
<accession>A0ABV7Z479</accession>
<dbReference type="Pfam" id="PF18764">
    <property type="entry name" value="nos_propeller"/>
    <property type="match status" value="1"/>
</dbReference>
<keyword evidence="5" id="KW-0560">Oxidoreductase</keyword>
<dbReference type="InterPro" id="IPR034205">
    <property type="entry name" value="N2OR_C"/>
</dbReference>
<reference evidence="6" key="1">
    <citation type="journal article" date="2019" name="Int. J. Syst. Evol. Microbiol.">
        <title>The Global Catalogue of Microorganisms (GCM) 10K type strain sequencing project: providing services to taxonomists for standard genome sequencing and annotation.</title>
        <authorList>
            <consortium name="The Broad Institute Genomics Platform"/>
            <consortium name="The Broad Institute Genome Sequencing Center for Infectious Disease"/>
            <person name="Wu L."/>
            <person name="Ma J."/>
        </authorList>
    </citation>
    <scope>NUCLEOTIDE SEQUENCE [LARGE SCALE GENOMIC DNA]</scope>
    <source>
        <strain evidence="6">CECT 7956</strain>
    </source>
</reference>
<dbReference type="SUPFAM" id="SSF50974">
    <property type="entry name" value="Nitrous oxide reductase, N-terminal domain"/>
    <property type="match status" value="1"/>
</dbReference>
<dbReference type="InterPro" id="IPR015943">
    <property type="entry name" value="WD40/YVTN_repeat-like_dom_sf"/>
</dbReference>
<dbReference type="EMBL" id="JBHRYQ010000001">
    <property type="protein sequence ID" value="MFC3812998.1"/>
    <property type="molecule type" value="Genomic_DNA"/>
</dbReference>
<gene>
    <name evidence="5" type="primary">nosZ</name>
    <name evidence="5" type="ORF">ACFOOI_20205</name>
</gene>
<feature type="signal peptide" evidence="4">
    <location>
        <begin position="1"/>
        <end position="21"/>
    </location>
</feature>
<sequence length="666" mass="73421">MKNINTIKFLAVAALSVSINACKPAGKNGSGGATIAGDAAEKVYVAPGTHDELYNFVSGGFNGQMSVVGLPSGRVLRIIPIFSQHAESGWGYSEETKPMLNTSHGFVPWDDAHHTTLSITNGEHDGKWAFINGNNTPRIARINLRTFRTDEIIEIPNSGGNHSSPFVTFNNEYAVAGTRFSVPPDNVGDVSIDSFKENFKGYISFISIDKETGRMALKFQLTTPAISYDLARGGKGPSKDWIFFSSYNTEQANTLLEVNASQKDKDFILAINWKKAEEYLAKGKGKKTAAKYAHNVYSDITHSATSTMMSEVMTLDPKDCPDMLYFIPCPKSPHGCDVDPTGQYIIGSGKLAAVIPVFSFKKFQNAIAAKKFDGKFEGIPIMNYDAVLHGEVKKPGLGPLHTEFDGKGNAYTSMFVSSEIVKWDIEKLEVLDRVPTYYSVGHLSIPGGPTTKPFGKYVIAYNKITKDRYLPTGPELTQSAQLYDISGEKMKLLLDFPTIGEPHYAEAIPASLIEGKSVKIFKIEENKHPYVAKGEKETKVVRKGKEVHVYMTSSRSHFAPDNIEGVRLGDEVYFHVTNLEQDWDVPHGFAIRGANNAELLVMPGETQTLKWTADRIGITPFYCTDFCSALHQEMQGYMRVSAPNSKIPLSWHVGKTAMNQAENKSK</sequence>
<comment type="subcellular location">
    <subcellularLocation>
        <location evidence="1">Cell envelope</location>
    </subcellularLocation>
</comment>
<dbReference type="PANTHER" id="PTHR42838">
    <property type="entry name" value="CYTOCHROME C OXIDASE SUBUNIT II"/>
    <property type="match status" value="1"/>
</dbReference>
<dbReference type="InterPro" id="IPR001505">
    <property type="entry name" value="Copper_CuA"/>
</dbReference>
<dbReference type="SUPFAM" id="SSF49503">
    <property type="entry name" value="Cupredoxins"/>
    <property type="match status" value="1"/>
</dbReference>
<dbReference type="InterPro" id="IPR026468">
    <property type="entry name" value="Nitrous_oxide_Rdtase_Sec-dep"/>
</dbReference>
<dbReference type="EC" id="1.7.2.4" evidence="5"/>
<dbReference type="Gene3D" id="2.130.10.10">
    <property type="entry name" value="YVTN repeat-like/Quinoprotein amine dehydrogenase"/>
    <property type="match status" value="1"/>
</dbReference>
<dbReference type="InterPro" id="IPR051403">
    <property type="entry name" value="NosZ/Cyto_c_oxidase_sub2"/>
</dbReference>
<name>A0ABV7Z479_9BACT</name>
<dbReference type="InterPro" id="IPR011045">
    <property type="entry name" value="N2O_reductase_N"/>
</dbReference>
<dbReference type="Proteomes" id="UP001595616">
    <property type="component" value="Unassembled WGS sequence"/>
</dbReference>
<feature type="chain" id="PRO_5046516596" evidence="4">
    <location>
        <begin position="22"/>
        <end position="666"/>
    </location>
</feature>
<dbReference type="InterPro" id="IPR041114">
    <property type="entry name" value="Nos_propeller"/>
</dbReference>
<dbReference type="NCBIfam" id="TIGR04246">
    <property type="entry name" value="nitrous_NosZ_Gp"/>
    <property type="match status" value="1"/>
</dbReference>
<evidence type="ECO:0000313" key="6">
    <source>
        <dbReference type="Proteomes" id="UP001595616"/>
    </source>
</evidence>
<dbReference type="InterPro" id="IPR008972">
    <property type="entry name" value="Cupredoxin"/>
</dbReference>
<comment type="caution">
    <text evidence="5">The sequence shown here is derived from an EMBL/GenBank/DDBJ whole genome shotgun (WGS) entry which is preliminary data.</text>
</comment>
<dbReference type="PANTHER" id="PTHR42838:SF2">
    <property type="entry name" value="NITROUS-OXIDE REDUCTASE"/>
    <property type="match status" value="1"/>
</dbReference>
<dbReference type="CDD" id="cd04223">
    <property type="entry name" value="N2OR_C"/>
    <property type="match status" value="1"/>
</dbReference>